<keyword evidence="2" id="KW-1185">Reference proteome</keyword>
<proteinExistence type="predicted"/>
<organism evidence="1 2">
    <name type="scientific">Enterobacter kobei</name>
    <dbReference type="NCBI Taxonomy" id="208224"/>
    <lineage>
        <taxon>Bacteria</taxon>
        <taxon>Pseudomonadati</taxon>
        <taxon>Pseudomonadota</taxon>
        <taxon>Gammaproteobacteria</taxon>
        <taxon>Enterobacterales</taxon>
        <taxon>Enterobacteriaceae</taxon>
        <taxon>Enterobacter</taxon>
        <taxon>Enterobacter cloacae complex</taxon>
    </lineage>
</organism>
<accession>A0ACC8S6T5</accession>
<name>A0ACC8S6T5_9ENTR</name>
<gene>
    <name evidence="1" type="ORF">BH713_00060</name>
</gene>
<evidence type="ECO:0000313" key="2">
    <source>
        <dbReference type="Proteomes" id="UP000187000"/>
    </source>
</evidence>
<sequence length="75" mass="8972">MRGLERQEAKTGILRIMNVWRRFHRDRDLIRDGLPLKDRQGRLRANTDGSARFGWWVKKKGDRLLCRLFSLLAFC</sequence>
<evidence type="ECO:0000313" key="1">
    <source>
        <dbReference type="EMBL" id="OLR19146.1"/>
    </source>
</evidence>
<protein>
    <submittedName>
        <fullName evidence="1">Uncharacterized protein</fullName>
    </submittedName>
</protein>
<reference evidence="1" key="1">
    <citation type="submission" date="2016-10" db="EMBL/GenBank/DDBJ databases">
        <authorList>
            <person name="Wang S."/>
            <person name="Zhu B."/>
        </authorList>
    </citation>
    <scope>NUCLEOTIDE SEQUENCE</scope>
    <source>
        <strain evidence="1">JCM 8580</strain>
    </source>
</reference>
<dbReference type="EMBL" id="MKXD01000002">
    <property type="protein sequence ID" value="OLR19146.1"/>
    <property type="molecule type" value="Genomic_DNA"/>
</dbReference>
<dbReference type="Proteomes" id="UP000187000">
    <property type="component" value="Unassembled WGS sequence"/>
</dbReference>
<comment type="caution">
    <text evidence="1">The sequence shown here is derived from an EMBL/GenBank/DDBJ whole genome shotgun (WGS) entry which is preliminary data.</text>
</comment>